<evidence type="ECO:0000313" key="1">
    <source>
        <dbReference type="EMBL" id="RUS50030.1"/>
    </source>
</evidence>
<comment type="caution">
    <text evidence="1">The sequence shown here is derived from an EMBL/GenBank/DDBJ whole genome shotgun (WGS) entry which is preliminary data.</text>
</comment>
<dbReference type="RefSeq" id="WP_126992128.1">
    <property type="nucleotide sequence ID" value="NZ_JTFC01000173.1"/>
</dbReference>
<name>A0A433RP16_9BACL</name>
<dbReference type="AlphaFoldDB" id="A0A433RP16"/>
<gene>
    <name evidence="1" type="ORF">QI30_19540</name>
</gene>
<sequence length="127" mass="14683">MRFVVKEFEVSLVGDHSERTIAIGIEDEFGMVFPSPLTNFIKSEYYMKGKSLSSQKNVAYAITRFFNYVYKNISMPFYTSLKVKGLKGIKLEHAAAYITELSLQTRAKIKSSHYVKTDLDYINNFFH</sequence>
<evidence type="ECO:0000313" key="2">
    <source>
        <dbReference type="Proteomes" id="UP000288623"/>
    </source>
</evidence>
<dbReference type="Proteomes" id="UP000288623">
    <property type="component" value="Unassembled WGS sequence"/>
</dbReference>
<keyword evidence="2" id="KW-1185">Reference proteome</keyword>
<reference evidence="1 2" key="1">
    <citation type="submission" date="2014-11" db="EMBL/GenBank/DDBJ databases">
        <title>Genome sequence and analysis of novel Kurthia sp.</title>
        <authorList>
            <person name="Lawson J.N."/>
            <person name="Gonzalez J.E."/>
            <person name="Rinauldi L."/>
            <person name="Xuan Z."/>
            <person name="Firman A."/>
            <person name="Shaddox L."/>
            <person name="Trudeau A."/>
            <person name="Shah S."/>
            <person name="Reiman D."/>
        </authorList>
    </citation>
    <scope>NUCLEOTIDE SEQUENCE [LARGE SCALE GENOMIC DNA]</scope>
    <source>
        <strain evidence="1 2">3B1D</strain>
    </source>
</reference>
<accession>A0A433RP16</accession>
<protein>
    <submittedName>
        <fullName evidence="1">Uncharacterized protein</fullName>
    </submittedName>
</protein>
<organism evidence="1 2">
    <name type="scientific">Candidatus Kurthia intestinigallinarum</name>
    <dbReference type="NCBI Taxonomy" id="1562256"/>
    <lineage>
        <taxon>Bacteria</taxon>
        <taxon>Bacillati</taxon>
        <taxon>Bacillota</taxon>
        <taxon>Bacilli</taxon>
        <taxon>Bacillales</taxon>
        <taxon>Caryophanaceae</taxon>
        <taxon>Kurthia</taxon>
    </lineage>
</organism>
<dbReference type="OrthoDB" id="2206342at2"/>
<proteinExistence type="predicted"/>
<dbReference type="EMBL" id="JTFC01000173">
    <property type="protein sequence ID" value="RUS50030.1"/>
    <property type="molecule type" value="Genomic_DNA"/>
</dbReference>